<sequence>MLRVQLTAISNITKSRLLDQNLNIREDIEELRQMLDDVHEGDLEEIQKILEDTTVLYDQISRGIVIPSQSDSWTMTEAAEAESDYSDEEEDTKQDSEWQAEMTAIQNTHQSELETIRHHYEHQLKTMRERIEHEEARRRKLQEELVQITTRNDQSLTTVKASFEDVLEEQRTGFQEEMEQLKREHQKELDEEKAATRLALEAVRRAHEEELKAATSRKVTSDKDRDGTRQNAMLEQMREELTNLSAAYSAKCIENAQLDERLSALMEQREREGDCIVPTGTRNDQSLTTVKASFEDVLEEQRTGFQEEMEQLKREHQKELDEEKAATRLALEAVRRAHEEELKAATSRKVTSDKDRDGTRQNFSAMLEQMREELTNLSAAYSAKCIENAQLDERLSALMEQREREGDR</sequence>
<dbReference type="EMBL" id="JOJR01000898">
    <property type="protein sequence ID" value="RCN33566.1"/>
    <property type="molecule type" value="Genomic_DNA"/>
</dbReference>
<dbReference type="Proteomes" id="UP000252519">
    <property type="component" value="Unassembled WGS sequence"/>
</dbReference>
<dbReference type="AlphaFoldDB" id="A0A368FN00"/>
<dbReference type="GO" id="GO:0051015">
    <property type="term" value="F:actin filament binding"/>
    <property type="evidence" value="ECO:0007669"/>
    <property type="project" value="TreeGrafter"/>
</dbReference>
<dbReference type="OrthoDB" id="9942268at2759"/>
<feature type="region of interest" description="Disordered" evidence="2">
    <location>
        <begin position="340"/>
        <end position="360"/>
    </location>
</feature>
<dbReference type="STRING" id="29170.A0A368FN00"/>
<reference evidence="3 4" key="1">
    <citation type="submission" date="2014-10" db="EMBL/GenBank/DDBJ databases">
        <title>Draft genome of the hookworm Ancylostoma caninum.</title>
        <authorList>
            <person name="Mitreva M."/>
        </authorList>
    </citation>
    <scope>NUCLEOTIDE SEQUENCE [LARGE SCALE GENOMIC DNA]</scope>
    <source>
        <strain evidence="3 4">Baltimore</strain>
    </source>
</reference>
<feature type="coiled-coil region" evidence="1">
    <location>
        <begin position="117"/>
        <end position="217"/>
    </location>
</feature>
<keyword evidence="1" id="KW-0175">Coiled coil</keyword>
<feature type="region of interest" description="Disordered" evidence="2">
    <location>
        <begin position="72"/>
        <end position="94"/>
    </location>
</feature>
<gene>
    <name evidence="3" type="ORF">ANCCAN_20603</name>
</gene>
<proteinExistence type="predicted"/>
<evidence type="ECO:0000313" key="3">
    <source>
        <dbReference type="EMBL" id="RCN33566.1"/>
    </source>
</evidence>
<evidence type="ECO:0000256" key="2">
    <source>
        <dbReference type="SAM" id="MobiDB-lite"/>
    </source>
</evidence>
<protein>
    <submittedName>
        <fullName evidence="3">Uncharacterized protein</fullName>
    </submittedName>
</protein>
<comment type="caution">
    <text evidence="3">The sequence shown here is derived from an EMBL/GenBank/DDBJ whole genome shotgun (WGS) entry which is preliminary data.</text>
</comment>
<dbReference type="InterPro" id="IPR052223">
    <property type="entry name" value="Actin_Cytoskeleton_Reg"/>
</dbReference>
<keyword evidence="4" id="KW-1185">Reference proteome</keyword>
<feature type="compositionally biased region" description="Basic and acidic residues" evidence="2">
    <location>
        <begin position="350"/>
        <end position="359"/>
    </location>
</feature>
<dbReference type="GO" id="GO:0015629">
    <property type="term" value="C:actin cytoskeleton"/>
    <property type="evidence" value="ECO:0007669"/>
    <property type="project" value="TreeGrafter"/>
</dbReference>
<evidence type="ECO:0000256" key="1">
    <source>
        <dbReference type="SAM" id="Coils"/>
    </source>
</evidence>
<dbReference type="PANTHER" id="PTHR17271:SF1">
    <property type="entry name" value="PROTEIN OUTSPREAD"/>
    <property type="match status" value="1"/>
</dbReference>
<accession>A0A368FN00</accession>
<feature type="compositionally biased region" description="Acidic residues" evidence="2">
    <location>
        <begin position="79"/>
        <end position="92"/>
    </location>
</feature>
<organism evidence="3 4">
    <name type="scientific">Ancylostoma caninum</name>
    <name type="common">Dog hookworm</name>
    <dbReference type="NCBI Taxonomy" id="29170"/>
    <lineage>
        <taxon>Eukaryota</taxon>
        <taxon>Metazoa</taxon>
        <taxon>Ecdysozoa</taxon>
        <taxon>Nematoda</taxon>
        <taxon>Chromadorea</taxon>
        <taxon>Rhabditida</taxon>
        <taxon>Rhabditina</taxon>
        <taxon>Rhabditomorpha</taxon>
        <taxon>Strongyloidea</taxon>
        <taxon>Ancylostomatidae</taxon>
        <taxon>Ancylostomatinae</taxon>
        <taxon>Ancylostoma</taxon>
    </lineage>
</organism>
<dbReference type="PANTHER" id="PTHR17271">
    <property type="entry name" value="PLECKSTRIN HOMOLOGY PH DOMAIN-CONTAINING PROTEIN"/>
    <property type="match status" value="1"/>
</dbReference>
<name>A0A368FN00_ANCCA</name>
<evidence type="ECO:0000313" key="4">
    <source>
        <dbReference type="Proteomes" id="UP000252519"/>
    </source>
</evidence>